<dbReference type="STRING" id="74557.A0A1V9ZBR3"/>
<dbReference type="Gene3D" id="3.10.20.90">
    <property type="entry name" value="Phosphatidylinositol 3-kinase Catalytic Subunit, Chain A, domain 1"/>
    <property type="match status" value="1"/>
</dbReference>
<organism evidence="1 2">
    <name type="scientific">Thraustotheca clavata</name>
    <dbReference type="NCBI Taxonomy" id="74557"/>
    <lineage>
        <taxon>Eukaryota</taxon>
        <taxon>Sar</taxon>
        <taxon>Stramenopiles</taxon>
        <taxon>Oomycota</taxon>
        <taxon>Saprolegniomycetes</taxon>
        <taxon>Saprolegniales</taxon>
        <taxon>Achlyaceae</taxon>
        <taxon>Thraustotheca</taxon>
    </lineage>
</organism>
<dbReference type="PANTHER" id="PTHR47725">
    <property type="entry name" value="OS03G0364000 PROTEIN"/>
    <property type="match status" value="1"/>
</dbReference>
<dbReference type="PANTHER" id="PTHR47725:SF2">
    <property type="entry name" value="UBIQUITIN-LIKE DOMAIN-CONTAINING PROTEIN"/>
    <property type="match status" value="1"/>
</dbReference>
<sequence>MYLRVKRRNQTFFVLTEPHESFLKIKETLAGVIGISGPGQVQLWHTNKQKELLDVGTVSDQELENDAIVYMCLKKENSDQWEEIQVTKIEMEHNNNRPSVE</sequence>
<proteinExistence type="predicted"/>
<reference evidence="1 2" key="1">
    <citation type="journal article" date="2014" name="Genome Biol. Evol.">
        <title>The secreted proteins of Achlya hypogyna and Thraustotheca clavata identify the ancestral oomycete secretome and reveal gene acquisitions by horizontal gene transfer.</title>
        <authorList>
            <person name="Misner I."/>
            <person name="Blouin N."/>
            <person name="Leonard G."/>
            <person name="Richards T.A."/>
            <person name="Lane C.E."/>
        </authorList>
    </citation>
    <scope>NUCLEOTIDE SEQUENCE [LARGE SCALE GENOMIC DNA]</scope>
    <source>
        <strain evidence="1 2">ATCC 34112</strain>
    </source>
</reference>
<dbReference type="OrthoDB" id="428577at2759"/>
<evidence type="ECO:0000313" key="2">
    <source>
        <dbReference type="Proteomes" id="UP000243217"/>
    </source>
</evidence>
<dbReference type="AlphaFoldDB" id="A0A1V9ZBR3"/>
<protein>
    <recommendedName>
        <fullName evidence="3">Ubiquitin-like domain-containing protein</fullName>
    </recommendedName>
</protein>
<dbReference type="Proteomes" id="UP000243217">
    <property type="component" value="Unassembled WGS sequence"/>
</dbReference>
<dbReference type="EMBL" id="JNBS01002107">
    <property type="protein sequence ID" value="OQR95435.1"/>
    <property type="molecule type" value="Genomic_DNA"/>
</dbReference>
<dbReference type="SUPFAM" id="SSF54236">
    <property type="entry name" value="Ubiquitin-like"/>
    <property type="match status" value="1"/>
</dbReference>
<dbReference type="InterPro" id="IPR029071">
    <property type="entry name" value="Ubiquitin-like_domsf"/>
</dbReference>
<evidence type="ECO:0000313" key="1">
    <source>
        <dbReference type="EMBL" id="OQR95435.1"/>
    </source>
</evidence>
<keyword evidence="2" id="KW-1185">Reference proteome</keyword>
<name>A0A1V9ZBR3_9STRA</name>
<evidence type="ECO:0008006" key="3">
    <source>
        <dbReference type="Google" id="ProtNLM"/>
    </source>
</evidence>
<gene>
    <name evidence="1" type="ORF">THRCLA_22140</name>
</gene>
<comment type="caution">
    <text evidence="1">The sequence shown here is derived from an EMBL/GenBank/DDBJ whole genome shotgun (WGS) entry which is preliminary data.</text>
</comment>
<accession>A0A1V9ZBR3</accession>